<feature type="domain" description="Endonuclease/exonuclease/phosphatase" evidence="1">
    <location>
        <begin position="220"/>
        <end position="481"/>
    </location>
</feature>
<dbReference type="InterPro" id="IPR015919">
    <property type="entry name" value="Cadherin-like_sf"/>
</dbReference>
<protein>
    <submittedName>
        <fullName evidence="2">Ig domain-containing protein</fullName>
    </submittedName>
</protein>
<dbReference type="Gene3D" id="3.60.10.10">
    <property type="entry name" value="Endonuclease/exonuclease/phosphatase"/>
    <property type="match status" value="1"/>
</dbReference>
<reference evidence="2 3" key="1">
    <citation type="submission" date="2022-11" db="EMBL/GenBank/DDBJ databases">
        <title>Minimal conservation of predation-associated metabolite biosynthetic gene clusters underscores biosynthetic potential of Myxococcota including descriptions for ten novel species: Archangium lansinium sp. nov., Myxococcus landrumus sp. nov., Nannocystis bai.</title>
        <authorList>
            <person name="Ahearne A."/>
            <person name="Stevens C."/>
            <person name="Phillips K."/>
        </authorList>
    </citation>
    <scope>NUCLEOTIDE SEQUENCE [LARGE SCALE GENOMIC DNA]</scope>
    <source>
        <strain evidence="2 3">MIWBW</strain>
    </source>
</reference>
<dbReference type="Proteomes" id="UP001207654">
    <property type="component" value="Unassembled WGS sequence"/>
</dbReference>
<accession>A0ABT4AMY3</accession>
<dbReference type="Gene3D" id="2.60.40.10">
    <property type="entry name" value="Immunoglobulins"/>
    <property type="match status" value="2"/>
</dbReference>
<dbReference type="EMBL" id="JAPNKA010000001">
    <property type="protein sequence ID" value="MCY1082209.1"/>
    <property type="molecule type" value="Genomic_DNA"/>
</dbReference>
<dbReference type="SUPFAM" id="SSF49313">
    <property type="entry name" value="Cadherin-like"/>
    <property type="match status" value="2"/>
</dbReference>
<proteinExistence type="predicted"/>
<comment type="caution">
    <text evidence="2">The sequence shown here is derived from an EMBL/GenBank/DDBJ whole genome shotgun (WGS) entry which is preliminary data.</text>
</comment>
<dbReference type="InterPro" id="IPR013783">
    <property type="entry name" value="Ig-like_fold"/>
</dbReference>
<dbReference type="PROSITE" id="PS51257">
    <property type="entry name" value="PROKAR_LIPOPROTEIN"/>
    <property type="match status" value="1"/>
</dbReference>
<gene>
    <name evidence="2" type="ORF">OV287_47975</name>
</gene>
<dbReference type="InterPro" id="IPR036691">
    <property type="entry name" value="Endo/exonu/phosph_ase_sf"/>
</dbReference>
<evidence type="ECO:0000313" key="2">
    <source>
        <dbReference type="EMBL" id="MCY1082209.1"/>
    </source>
</evidence>
<keyword evidence="3" id="KW-1185">Reference proteome</keyword>
<dbReference type="SUPFAM" id="SSF56219">
    <property type="entry name" value="DNase I-like"/>
    <property type="match status" value="1"/>
</dbReference>
<organism evidence="2 3">
    <name type="scientific">Archangium lansingense</name>
    <dbReference type="NCBI Taxonomy" id="2995310"/>
    <lineage>
        <taxon>Bacteria</taxon>
        <taxon>Pseudomonadati</taxon>
        <taxon>Myxococcota</taxon>
        <taxon>Myxococcia</taxon>
        <taxon>Myxococcales</taxon>
        <taxon>Cystobacterineae</taxon>
        <taxon>Archangiaceae</taxon>
        <taxon>Archangium</taxon>
    </lineage>
</organism>
<evidence type="ECO:0000313" key="3">
    <source>
        <dbReference type="Proteomes" id="UP001207654"/>
    </source>
</evidence>
<dbReference type="InterPro" id="IPR005135">
    <property type="entry name" value="Endo/exonuclease/phosphatase"/>
</dbReference>
<name>A0ABT4AMY3_9BACT</name>
<dbReference type="RefSeq" id="WP_267540785.1">
    <property type="nucleotide sequence ID" value="NZ_JAPNKA010000001.1"/>
</dbReference>
<dbReference type="Pfam" id="PF05345">
    <property type="entry name" value="He_PIG"/>
    <property type="match status" value="2"/>
</dbReference>
<dbReference type="Pfam" id="PF03372">
    <property type="entry name" value="Exo_endo_phos"/>
    <property type="match status" value="1"/>
</dbReference>
<evidence type="ECO:0000259" key="1">
    <source>
        <dbReference type="Pfam" id="PF03372"/>
    </source>
</evidence>
<sequence>MPFARMLGTLAVLAFLGACPGPTPGGNTPLQLPELEQLETTEGAPFEQSFAATGGTPPLRYSLEKLPPGLFFTTGQGLLKGPATVPGPYTFTVQVKDSAGAVNARTYPLRVHPAPAVSTTSLPAATVGETYTVQLQASDGQGPLRWTLVGGSLPSGLTLGEDGQLTGVPLESGSFSPSVRVQDVHGAQAMKLLGLMVRPGTPDGGDGGDGGTSLAFSAANWNVEWFGYASQGPTDDALQLDNVKTVITTVGADFWGLQELVDAEEFNALKQMPGYDGFMANDPIVEFGTSYYDPDEQKVGILFRSDVVSVQDARIILTSSNYEFGTRPPLQVKLRITRNGTSVDLVAIVLHMKAFNDTGSYNRRKNAAVALKSYLDAQFPNTPFIVLGDWNDDVDVSITRESSSSPYLPTPYQNFLDYPADYTFLTRPLSLANVRSTVSNTAFIDHQLVSNELQAAYVSNSAQALRPDEYIPQYKDTTSDHYPVLSRFRFNVTSPPPSTLRLTSPNGGEQLTSSTVQTLTWTADGISSVRLEFSPDNGLTWQVLAPSVPAASGQYTWTVPSVTATTAQALVRVSDASAPAAADQSDTAFTVSWPPPVFIDELNSTLGSSPGKRADGSDF</sequence>